<dbReference type="EMBL" id="CAWUHD010000019">
    <property type="protein sequence ID" value="CAK7216022.1"/>
    <property type="molecule type" value="Genomic_DNA"/>
</dbReference>
<protein>
    <recommendedName>
        <fullName evidence="4">Cyanovirin-N domain-containing protein</fullName>
    </recommendedName>
</protein>
<feature type="chain" id="PRO_5046417403" description="Cyanovirin-N domain-containing protein" evidence="1">
    <location>
        <begin position="20"/>
        <end position="141"/>
    </location>
</feature>
<keyword evidence="1" id="KW-0732">Signal</keyword>
<dbReference type="SUPFAM" id="SSF51322">
    <property type="entry name" value="Cyanovirin-N"/>
    <property type="match status" value="1"/>
</dbReference>
<keyword evidence="3" id="KW-1185">Reference proteome</keyword>
<name>A0ABP0B8X4_9PEZI</name>
<organism evidence="2 3">
    <name type="scientific">Sporothrix eucalyptigena</name>
    <dbReference type="NCBI Taxonomy" id="1812306"/>
    <lineage>
        <taxon>Eukaryota</taxon>
        <taxon>Fungi</taxon>
        <taxon>Dikarya</taxon>
        <taxon>Ascomycota</taxon>
        <taxon>Pezizomycotina</taxon>
        <taxon>Sordariomycetes</taxon>
        <taxon>Sordariomycetidae</taxon>
        <taxon>Ophiostomatales</taxon>
        <taxon>Ophiostomataceae</taxon>
        <taxon>Sporothrix</taxon>
    </lineage>
</organism>
<evidence type="ECO:0008006" key="4">
    <source>
        <dbReference type="Google" id="ProtNLM"/>
    </source>
</evidence>
<sequence length="141" mass="15154">MYALSTILGLLLLSITALADFTSQCSQVCLAADSPNLLVSECNENSWSPSLINKGTWTWTELDLNLIVGYENSQLVFKIDGNFATGDDACTNLFYTDAILFADCPDGPADLDLSGLKELLGPLCYMGGMFTVCGEATTRTC</sequence>
<dbReference type="InterPro" id="IPR036673">
    <property type="entry name" value="Cyanovirin-N_sf"/>
</dbReference>
<dbReference type="Proteomes" id="UP001642482">
    <property type="component" value="Unassembled WGS sequence"/>
</dbReference>
<evidence type="ECO:0000256" key="1">
    <source>
        <dbReference type="SAM" id="SignalP"/>
    </source>
</evidence>
<accession>A0ABP0B8X4</accession>
<evidence type="ECO:0000313" key="3">
    <source>
        <dbReference type="Proteomes" id="UP001642482"/>
    </source>
</evidence>
<gene>
    <name evidence="2" type="ORF">SEUCBS140593_002730</name>
</gene>
<evidence type="ECO:0000313" key="2">
    <source>
        <dbReference type="EMBL" id="CAK7216022.1"/>
    </source>
</evidence>
<dbReference type="Gene3D" id="2.30.60.10">
    <property type="entry name" value="Cyanovirin-N"/>
    <property type="match status" value="1"/>
</dbReference>
<proteinExistence type="predicted"/>
<feature type="signal peptide" evidence="1">
    <location>
        <begin position="1"/>
        <end position="19"/>
    </location>
</feature>
<comment type="caution">
    <text evidence="2">The sequence shown here is derived from an EMBL/GenBank/DDBJ whole genome shotgun (WGS) entry which is preliminary data.</text>
</comment>
<reference evidence="2 3" key="1">
    <citation type="submission" date="2024-01" db="EMBL/GenBank/DDBJ databases">
        <authorList>
            <person name="Allen C."/>
            <person name="Tagirdzhanova G."/>
        </authorList>
    </citation>
    <scope>NUCLEOTIDE SEQUENCE [LARGE SCALE GENOMIC DNA]</scope>
</reference>